<evidence type="ECO:0000256" key="5">
    <source>
        <dbReference type="ARBA" id="ARBA00023122"/>
    </source>
</evidence>
<reference evidence="8 9" key="1">
    <citation type="submission" date="2020-08" db="EMBL/GenBank/DDBJ databases">
        <title>A novel species.</title>
        <authorList>
            <person name="Gao J."/>
        </authorList>
    </citation>
    <scope>NUCLEOTIDE SEQUENCE [LARGE SCALE GENOMIC DNA]</scope>
    <source>
        <strain evidence="8 9">CRXT-G-22</strain>
    </source>
</reference>
<feature type="domain" description="ABC transporter" evidence="7">
    <location>
        <begin position="49"/>
        <end position="285"/>
    </location>
</feature>
<gene>
    <name evidence="8" type="ORF">IAG44_37890</name>
</gene>
<dbReference type="GO" id="GO:0031460">
    <property type="term" value="P:glycine betaine transport"/>
    <property type="evidence" value="ECO:0007669"/>
    <property type="project" value="InterPro"/>
</dbReference>
<dbReference type="InterPro" id="IPR005892">
    <property type="entry name" value="Gly-betaine_transp_ATP-bd"/>
</dbReference>
<evidence type="ECO:0000256" key="4">
    <source>
        <dbReference type="ARBA" id="ARBA00022840"/>
    </source>
</evidence>
<dbReference type="FunFam" id="3.40.50.300:FF:000201">
    <property type="entry name" value="Glycine betaine/L-proline ABC transporter ATP-binding protein"/>
    <property type="match status" value="1"/>
</dbReference>
<evidence type="ECO:0000313" key="9">
    <source>
        <dbReference type="Proteomes" id="UP000516052"/>
    </source>
</evidence>
<dbReference type="SUPFAM" id="SSF52540">
    <property type="entry name" value="P-loop containing nucleoside triphosphate hydrolases"/>
    <property type="match status" value="1"/>
</dbReference>
<dbReference type="PROSITE" id="PS50893">
    <property type="entry name" value="ABC_TRANSPORTER_2"/>
    <property type="match status" value="1"/>
</dbReference>
<evidence type="ECO:0000259" key="7">
    <source>
        <dbReference type="PROSITE" id="PS50893"/>
    </source>
</evidence>
<dbReference type="Gene3D" id="3.40.50.300">
    <property type="entry name" value="P-loop containing nucleotide triphosphate hydrolases"/>
    <property type="match status" value="1"/>
</dbReference>
<dbReference type="CDD" id="cd03294">
    <property type="entry name" value="ABC_Pro_Gly_Betaine"/>
    <property type="match status" value="1"/>
</dbReference>
<sequence length="358" mass="39221">MLPTQTEVPKLRGTPKDSDGTPVISVRDLWKVFGPKADKVPGSEELRGLGRRELMDRTGCTAAVRDVSFEVAPGEVFVVMGLSGSGKSTLVRCLTRLIEPTSGEVVFEGENIRDADPARLRDLRRRKFSMVFQHFGLLPHRKVVDNVAFGLEIRGAGKAERIQRAMEVVELVGLAGYENSYPDQLSGGMQQRVGLARALAGDPEVLLFDEPFSALDPLIRRDMQSEVVRLHHEVGKTMVFITHDLSEALKLGDRILIMRDGKMVQCGTGDELVGAPADDYVREFVRDVPRGDVLTLRWIMRPAQDGDALDGPELGPDVVVREATRAVLAAEKPVKVVENGKLLGIVGDEEILAVVAGR</sequence>
<dbReference type="KEGG" id="sroi:IAG44_37890"/>
<accession>A0A7H0IPE3</accession>
<evidence type="ECO:0000256" key="1">
    <source>
        <dbReference type="ARBA" id="ARBA00005417"/>
    </source>
</evidence>
<dbReference type="Proteomes" id="UP000516052">
    <property type="component" value="Chromosome"/>
</dbReference>
<evidence type="ECO:0000256" key="2">
    <source>
        <dbReference type="ARBA" id="ARBA00022448"/>
    </source>
</evidence>
<dbReference type="InterPro" id="IPR003593">
    <property type="entry name" value="AAA+_ATPase"/>
</dbReference>
<evidence type="ECO:0000313" key="8">
    <source>
        <dbReference type="EMBL" id="QNP74659.1"/>
    </source>
</evidence>
<keyword evidence="4 8" id="KW-0067">ATP-binding</keyword>
<dbReference type="GO" id="GO:0006970">
    <property type="term" value="P:response to osmotic stress"/>
    <property type="evidence" value="ECO:0007669"/>
    <property type="project" value="UniProtKB-ARBA"/>
</dbReference>
<dbReference type="GO" id="GO:0005524">
    <property type="term" value="F:ATP binding"/>
    <property type="evidence" value="ECO:0007669"/>
    <property type="project" value="UniProtKB-KW"/>
</dbReference>
<dbReference type="GO" id="GO:0016887">
    <property type="term" value="F:ATP hydrolysis activity"/>
    <property type="evidence" value="ECO:0007669"/>
    <property type="project" value="InterPro"/>
</dbReference>
<dbReference type="InterPro" id="IPR051921">
    <property type="entry name" value="ABC_osmolyte_uptake_ATP-bind"/>
</dbReference>
<proteinExistence type="inferred from homology"/>
<dbReference type="NCBIfam" id="TIGR01186">
    <property type="entry name" value="proV"/>
    <property type="match status" value="1"/>
</dbReference>
<dbReference type="InterPro" id="IPR027417">
    <property type="entry name" value="P-loop_NTPase"/>
</dbReference>
<keyword evidence="2" id="KW-0813">Transport</keyword>
<keyword evidence="9" id="KW-1185">Reference proteome</keyword>
<feature type="region of interest" description="Disordered" evidence="6">
    <location>
        <begin position="1"/>
        <end position="20"/>
    </location>
</feature>
<protein>
    <submittedName>
        <fullName evidence="8">Glycine betaine/L-proline ABC transporter ATP-binding protein</fullName>
    </submittedName>
</protein>
<dbReference type="EMBL" id="CP060828">
    <property type="protein sequence ID" value="QNP74659.1"/>
    <property type="molecule type" value="Genomic_DNA"/>
</dbReference>
<dbReference type="RefSeq" id="WP_187751583.1">
    <property type="nucleotide sequence ID" value="NZ_CP060828.1"/>
</dbReference>
<evidence type="ECO:0000256" key="6">
    <source>
        <dbReference type="SAM" id="MobiDB-lite"/>
    </source>
</evidence>
<organism evidence="8 9">
    <name type="scientific">Streptomyces roseirectus</name>
    <dbReference type="NCBI Taxonomy" id="2768066"/>
    <lineage>
        <taxon>Bacteria</taxon>
        <taxon>Bacillati</taxon>
        <taxon>Actinomycetota</taxon>
        <taxon>Actinomycetes</taxon>
        <taxon>Kitasatosporales</taxon>
        <taxon>Streptomycetaceae</taxon>
        <taxon>Streptomyces</taxon>
    </lineage>
</organism>
<dbReference type="InterPro" id="IPR017871">
    <property type="entry name" value="ABC_transporter-like_CS"/>
</dbReference>
<keyword evidence="3" id="KW-0547">Nucleotide-binding</keyword>
<keyword evidence="5" id="KW-0129">CBS domain</keyword>
<dbReference type="SMART" id="SM00382">
    <property type="entry name" value="AAA"/>
    <property type="match status" value="1"/>
</dbReference>
<dbReference type="InterPro" id="IPR003439">
    <property type="entry name" value="ABC_transporter-like_ATP-bd"/>
</dbReference>
<dbReference type="AlphaFoldDB" id="A0A7H0IPE3"/>
<comment type="similarity">
    <text evidence="1">Belongs to the ABC transporter superfamily.</text>
</comment>
<name>A0A7H0IPE3_9ACTN</name>
<dbReference type="GO" id="GO:0016020">
    <property type="term" value="C:membrane"/>
    <property type="evidence" value="ECO:0007669"/>
    <property type="project" value="InterPro"/>
</dbReference>
<dbReference type="PROSITE" id="PS00211">
    <property type="entry name" value="ABC_TRANSPORTER_1"/>
    <property type="match status" value="1"/>
</dbReference>
<evidence type="ECO:0000256" key="3">
    <source>
        <dbReference type="ARBA" id="ARBA00022741"/>
    </source>
</evidence>
<dbReference type="PANTHER" id="PTHR43869">
    <property type="entry name" value="GLYCINE BETAINE/PROLINE BETAINE TRANSPORT SYSTEM ATP-BINDING PROTEIN PROV"/>
    <property type="match status" value="1"/>
</dbReference>
<dbReference type="Pfam" id="PF00005">
    <property type="entry name" value="ABC_tran"/>
    <property type="match status" value="1"/>
</dbReference>
<dbReference type="PANTHER" id="PTHR43869:SF1">
    <property type="entry name" value="GLYCINE BETAINE_PROLINE BETAINE TRANSPORT SYSTEM ATP-BINDING PROTEIN PROV"/>
    <property type="match status" value="1"/>
</dbReference>